<gene>
    <name evidence="1" type="ORF">C8N30_2683</name>
</gene>
<protein>
    <submittedName>
        <fullName evidence="1">Putative RecA/RadA family phage recombinase</fullName>
    </submittedName>
</protein>
<dbReference type="EMBL" id="RAQK01000002">
    <property type="protein sequence ID" value="RKE93606.1"/>
    <property type="molecule type" value="Genomic_DNA"/>
</dbReference>
<dbReference type="RefSeq" id="WP_025062344.1">
    <property type="nucleotide sequence ID" value="NZ_RAQK01000002.1"/>
</dbReference>
<comment type="caution">
    <text evidence="1">The sequence shown here is derived from an EMBL/GenBank/DDBJ whole genome shotgun (WGS) entry which is preliminary data.</text>
</comment>
<name>A0A420DHA6_9RHOB</name>
<dbReference type="Pfam" id="PF09956">
    <property type="entry name" value="Phage_cement_2"/>
    <property type="match status" value="1"/>
</dbReference>
<dbReference type="Proteomes" id="UP000284407">
    <property type="component" value="Unassembled WGS sequence"/>
</dbReference>
<reference evidence="1 2" key="1">
    <citation type="submission" date="2018-09" db="EMBL/GenBank/DDBJ databases">
        <title>Genomic Encyclopedia of Archaeal and Bacterial Type Strains, Phase II (KMG-II): from individual species to whole genera.</title>
        <authorList>
            <person name="Goeker M."/>
        </authorList>
    </citation>
    <scope>NUCLEOTIDE SEQUENCE [LARGE SCALE GENOMIC DNA]</scope>
    <source>
        <strain evidence="1 2">DSM 11458</strain>
    </source>
</reference>
<proteinExistence type="predicted"/>
<accession>A0A420DHA6</accession>
<sequence>MKNHSTNGTTVTLVADRDVESGEAYAKGGLIGFAQTSAAAGQQFVLVTEGVYRTTVLTVADVETGDEIFWEGAFLTSASDDGDPDAPVPYMRAGIAYIGGAAESGEAQVHVKINA</sequence>
<dbReference type="InterPro" id="IPR011231">
    <property type="entry name" value="Phage_VT1-Sakai_H0018"/>
</dbReference>
<dbReference type="AlphaFoldDB" id="A0A420DHA6"/>
<evidence type="ECO:0000313" key="2">
    <source>
        <dbReference type="Proteomes" id="UP000284407"/>
    </source>
</evidence>
<keyword evidence="2" id="KW-1185">Reference proteome</keyword>
<dbReference type="OrthoDB" id="5365964at2"/>
<evidence type="ECO:0000313" key="1">
    <source>
        <dbReference type="EMBL" id="RKE93606.1"/>
    </source>
</evidence>
<organism evidence="1 2">
    <name type="scientific">Sulfitobacter guttiformis</name>
    <dbReference type="NCBI Taxonomy" id="74349"/>
    <lineage>
        <taxon>Bacteria</taxon>
        <taxon>Pseudomonadati</taxon>
        <taxon>Pseudomonadota</taxon>
        <taxon>Alphaproteobacteria</taxon>
        <taxon>Rhodobacterales</taxon>
        <taxon>Roseobacteraceae</taxon>
        <taxon>Sulfitobacter</taxon>
    </lineage>
</organism>
<dbReference type="STRING" id="1443111.Z949_1843"/>